<keyword evidence="3" id="KW-0804">Transcription</keyword>
<dbReference type="SUPFAM" id="SSF46689">
    <property type="entry name" value="Homeodomain-like"/>
    <property type="match status" value="1"/>
</dbReference>
<gene>
    <name evidence="5" type="ordered locus">Desti_5442</name>
</gene>
<dbReference type="KEGG" id="dti:Desti_5442"/>
<dbReference type="Pfam" id="PF12833">
    <property type="entry name" value="HTH_18"/>
    <property type="match status" value="1"/>
</dbReference>
<evidence type="ECO:0000256" key="2">
    <source>
        <dbReference type="ARBA" id="ARBA00023125"/>
    </source>
</evidence>
<dbReference type="InterPro" id="IPR020449">
    <property type="entry name" value="Tscrpt_reg_AraC-type_HTH"/>
</dbReference>
<dbReference type="OrthoDB" id="252470at2"/>
<dbReference type="InterPro" id="IPR018060">
    <property type="entry name" value="HTH_AraC"/>
</dbReference>
<keyword evidence="2 5" id="KW-0238">DNA-binding</keyword>
<evidence type="ECO:0000313" key="5">
    <source>
        <dbReference type="EMBL" id="AFM28029.1"/>
    </source>
</evidence>
<dbReference type="Pfam" id="PF14525">
    <property type="entry name" value="AraC_binding_2"/>
    <property type="match status" value="1"/>
</dbReference>
<dbReference type="PANTHER" id="PTHR43280">
    <property type="entry name" value="ARAC-FAMILY TRANSCRIPTIONAL REGULATOR"/>
    <property type="match status" value="1"/>
</dbReference>
<dbReference type="AlphaFoldDB" id="I4CEN8"/>
<dbReference type="Gene3D" id="1.10.10.60">
    <property type="entry name" value="Homeodomain-like"/>
    <property type="match status" value="1"/>
</dbReference>
<dbReference type="GO" id="GO:0043565">
    <property type="term" value="F:sequence-specific DNA binding"/>
    <property type="evidence" value="ECO:0007669"/>
    <property type="project" value="InterPro"/>
</dbReference>
<dbReference type="EMBL" id="CP003360">
    <property type="protein sequence ID" value="AFM28029.1"/>
    <property type="molecule type" value="Genomic_DNA"/>
</dbReference>
<protein>
    <submittedName>
        <fullName evidence="5">DNA-binding domain-containing protein, AraC-type</fullName>
    </submittedName>
</protein>
<evidence type="ECO:0000256" key="3">
    <source>
        <dbReference type="ARBA" id="ARBA00023163"/>
    </source>
</evidence>
<evidence type="ECO:0000313" key="6">
    <source>
        <dbReference type="Proteomes" id="UP000006055"/>
    </source>
</evidence>
<proteinExistence type="predicted"/>
<dbReference type="PRINTS" id="PR00032">
    <property type="entry name" value="HTHARAC"/>
</dbReference>
<dbReference type="InterPro" id="IPR035418">
    <property type="entry name" value="AraC-bd_2"/>
</dbReference>
<dbReference type="STRING" id="706587.Desti_5442"/>
<accession>I4CEN8</accession>
<evidence type="ECO:0000259" key="4">
    <source>
        <dbReference type="PROSITE" id="PS01124"/>
    </source>
</evidence>
<dbReference type="PROSITE" id="PS01124">
    <property type="entry name" value="HTH_ARAC_FAMILY_2"/>
    <property type="match status" value="1"/>
</dbReference>
<dbReference type="eggNOG" id="COG2207">
    <property type="taxonomic scope" value="Bacteria"/>
</dbReference>
<sequence>MPVRFSTKGVKEKDRFSYWREVVCDVYVLLGCESEMADEFHGGLVLERLPGISVSSVFSDPLTVNRRKKDIARSNDDCFLLGVQLKNKVYVIQHDRIAELDPGDFAIYSSTEPYQLLCPRSYKQLVFQFPKSDLLARLPNCELLMARKVSRGNEIGRLVSGSLVDFSRIIGNTDEVVQHYMKDTVLDLIATGLASLENSTFELSRPEQHLMLRAKSYIHANLGNSDLSREMVAKAMGMSVRRLSGIFSKEGTTITAYIRFMRLERIARDLLNDLFHRQSISEIAFRWGFNNLQHFSKVFRIQYGMSPRDYRQHARPLWAV</sequence>
<organism evidence="5 6">
    <name type="scientific">Desulfomonile tiedjei (strain ATCC 49306 / DSM 6799 / DCB-1)</name>
    <dbReference type="NCBI Taxonomy" id="706587"/>
    <lineage>
        <taxon>Bacteria</taxon>
        <taxon>Pseudomonadati</taxon>
        <taxon>Thermodesulfobacteriota</taxon>
        <taxon>Desulfomonilia</taxon>
        <taxon>Desulfomonilales</taxon>
        <taxon>Desulfomonilaceae</taxon>
        <taxon>Desulfomonile</taxon>
    </lineage>
</organism>
<dbReference type="PATRIC" id="fig|706587.4.peg.6124"/>
<name>I4CEN8_DESTA</name>
<keyword evidence="6" id="KW-1185">Reference proteome</keyword>
<dbReference type="RefSeq" id="WP_014813128.1">
    <property type="nucleotide sequence ID" value="NC_018025.1"/>
</dbReference>
<dbReference type="InterPro" id="IPR009057">
    <property type="entry name" value="Homeodomain-like_sf"/>
</dbReference>
<dbReference type="SMART" id="SM00342">
    <property type="entry name" value="HTH_ARAC"/>
    <property type="match status" value="1"/>
</dbReference>
<dbReference type="GO" id="GO:0003700">
    <property type="term" value="F:DNA-binding transcription factor activity"/>
    <property type="evidence" value="ECO:0007669"/>
    <property type="project" value="InterPro"/>
</dbReference>
<keyword evidence="1" id="KW-0805">Transcription regulation</keyword>
<dbReference type="Proteomes" id="UP000006055">
    <property type="component" value="Chromosome"/>
</dbReference>
<evidence type="ECO:0000256" key="1">
    <source>
        <dbReference type="ARBA" id="ARBA00023015"/>
    </source>
</evidence>
<dbReference type="HOGENOM" id="CLU_049704_4_1_7"/>
<reference evidence="6" key="1">
    <citation type="submission" date="2012-06" db="EMBL/GenBank/DDBJ databases">
        <title>Complete sequence of chromosome of Desulfomonile tiedjei DSM 6799.</title>
        <authorList>
            <person name="Lucas S."/>
            <person name="Copeland A."/>
            <person name="Lapidus A."/>
            <person name="Glavina del Rio T."/>
            <person name="Dalin E."/>
            <person name="Tice H."/>
            <person name="Bruce D."/>
            <person name="Goodwin L."/>
            <person name="Pitluck S."/>
            <person name="Peters L."/>
            <person name="Ovchinnikova G."/>
            <person name="Zeytun A."/>
            <person name="Lu M."/>
            <person name="Kyrpides N."/>
            <person name="Mavromatis K."/>
            <person name="Ivanova N."/>
            <person name="Brettin T."/>
            <person name="Detter J.C."/>
            <person name="Han C."/>
            <person name="Larimer F."/>
            <person name="Land M."/>
            <person name="Hauser L."/>
            <person name="Markowitz V."/>
            <person name="Cheng J.-F."/>
            <person name="Hugenholtz P."/>
            <person name="Woyke T."/>
            <person name="Wu D."/>
            <person name="Spring S."/>
            <person name="Schroeder M."/>
            <person name="Brambilla E."/>
            <person name="Klenk H.-P."/>
            <person name="Eisen J.A."/>
        </authorList>
    </citation>
    <scope>NUCLEOTIDE SEQUENCE [LARGE SCALE GENOMIC DNA]</scope>
    <source>
        <strain evidence="6">ATCC 49306 / DSM 6799 / DCB-1</strain>
    </source>
</reference>
<feature type="domain" description="HTH araC/xylS-type" evidence="4">
    <location>
        <begin position="212"/>
        <end position="313"/>
    </location>
</feature>
<dbReference type="PANTHER" id="PTHR43280:SF31">
    <property type="entry name" value="TRANSCRIPTIONAL REGULATORY PROTEIN"/>
    <property type="match status" value="1"/>
</dbReference>